<name>A0AA93ALL5_9GAMM</name>
<gene>
    <name evidence="1" type="ORF">DMB84_018375</name>
</gene>
<sequence>MATANREMLERLTESVSKTGVEQRYRGANRPVSPPLFKHLPRIESVTLSTLGSGLKRTA</sequence>
<organism evidence="1 2">
    <name type="scientific">Pectobacterium aquaticum</name>
    <dbReference type="NCBI Taxonomy" id="2204145"/>
    <lineage>
        <taxon>Bacteria</taxon>
        <taxon>Pseudomonadati</taxon>
        <taxon>Pseudomonadota</taxon>
        <taxon>Gammaproteobacteria</taxon>
        <taxon>Enterobacterales</taxon>
        <taxon>Pectobacteriaceae</taxon>
        <taxon>Pectobacterium</taxon>
    </lineage>
</organism>
<dbReference type="EMBL" id="QHJS02000078">
    <property type="protein sequence ID" value="RRO13451.1"/>
    <property type="molecule type" value="Genomic_DNA"/>
</dbReference>
<accession>A0AA93ALL5</accession>
<comment type="caution">
    <text evidence="1">The sequence shown here is derived from an EMBL/GenBank/DDBJ whole genome shotgun (WGS) entry which is preliminary data.</text>
</comment>
<dbReference type="Proteomes" id="UP000256540">
    <property type="component" value="Unassembled WGS sequence"/>
</dbReference>
<evidence type="ECO:0000313" key="1">
    <source>
        <dbReference type="EMBL" id="RRO13451.1"/>
    </source>
</evidence>
<protein>
    <submittedName>
        <fullName evidence="1">Uncharacterized protein</fullName>
    </submittedName>
</protein>
<dbReference type="AlphaFoldDB" id="A0AA93ALL5"/>
<proteinExistence type="predicted"/>
<reference evidence="1 2" key="1">
    <citation type="submission" date="2018-11" db="EMBL/GenBank/DDBJ databases">
        <title>Draft genome sequences of proposed Pectobacterium aquaticum sp. nov. isolated in France from fresh water.</title>
        <authorList>
            <person name="Pedron J."/>
            <person name="Barny M.A."/>
        </authorList>
    </citation>
    <scope>NUCLEOTIDE SEQUENCE [LARGE SCALE GENOMIC DNA]</scope>
    <source>
        <strain evidence="1 2">A127-S21-F16</strain>
    </source>
</reference>
<evidence type="ECO:0000313" key="2">
    <source>
        <dbReference type="Proteomes" id="UP000256540"/>
    </source>
</evidence>